<protein>
    <submittedName>
        <fullName evidence="2">Uncharacterized protein</fullName>
    </submittedName>
</protein>
<dbReference type="AlphaFoldDB" id="A0A1I7X394"/>
<keyword evidence="1" id="KW-1185">Reference proteome</keyword>
<evidence type="ECO:0000313" key="1">
    <source>
        <dbReference type="Proteomes" id="UP000095283"/>
    </source>
</evidence>
<dbReference type="Proteomes" id="UP000095283">
    <property type="component" value="Unplaced"/>
</dbReference>
<accession>A0A1I7X394</accession>
<proteinExistence type="predicted"/>
<dbReference type="WBParaSite" id="Hba_12061">
    <property type="protein sequence ID" value="Hba_12061"/>
    <property type="gene ID" value="Hba_12061"/>
</dbReference>
<reference evidence="2" key="1">
    <citation type="submission" date="2016-11" db="UniProtKB">
        <authorList>
            <consortium name="WormBaseParasite"/>
        </authorList>
    </citation>
    <scope>IDENTIFICATION</scope>
</reference>
<evidence type="ECO:0000313" key="2">
    <source>
        <dbReference type="WBParaSite" id="Hba_12061"/>
    </source>
</evidence>
<sequence>MVIYGLGMFGEEFSSKAMKMHQNRYLLPIFVELFAILRYLCRQWSLF</sequence>
<name>A0A1I7X394_HETBA</name>
<organism evidence="1 2">
    <name type="scientific">Heterorhabditis bacteriophora</name>
    <name type="common">Entomopathogenic nematode worm</name>
    <dbReference type="NCBI Taxonomy" id="37862"/>
    <lineage>
        <taxon>Eukaryota</taxon>
        <taxon>Metazoa</taxon>
        <taxon>Ecdysozoa</taxon>
        <taxon>Nematoda</taxon>
        <taxon>Chromadorea</taxon>
        <taxon>Rhabditida</taxon>
        <taxon>Rhabditina</taxon>
        <taxon>Rhabditomorpha</taxon>
        <taxon>Strongyloidea</taxon>
        <taxon>Heterorhabditidae</taxon>
        <taxon>Heterorhabditis</taxon>
    </lineage>
</organism>